<sequence length="30" mass="3656">MGKGTKERDTIYTKYKIDSNYKYKNKIKKI</sequence>
<organism evidence="1">
    <name type="scientific">marine sediment metagenome</name>
    <dbReference type="NCBI Taxonomy" id="412755"/>
    <lineage>
        <taxon>unclassified sequences</taxon>
        <taxon>metagenomes</taxon>
        <taxon>ecological metagenomes</taxon>
    </lineage>
</organism>
<dbReference type="AlphaFoldDB" id="A0A0F9GID1"/>
<accession>A0A0F9GID1</accession>
<reference evidence="1" key="1">
    <citation type="journal article" date="2015" name="Nature">
        <title>Complex archaea that bridge the gap between prokaryotes and eukaryotes.</title>
        <authorList>
            <person name="Spang A."/>
            <person name="Saw J.H."/>
            <person name="Jorgensen S.L."/>
            <person name="Zaremba-Niedzwiedzka K."/>
            <person name="Martijn J."/>
            <person name="Lind A.E."/>
            <person name="van Eijk R."/>
            <person name="Schleper C."/>
            <person name="Guy L."/>
            <person name="Ettema T.J."/>
        </authorList>
    </citation>
    <scope>NUCLEOTIDE SEQUENCE</scope>
</reference>
<protein>
    <submittedName>
        <fullName evidence="1">Uncharacterized protein</fullName>
    </submittedName>
</protein>
<comment type="caution">
    <text evidence="1">The sequence shown here is derived from an EMBL/GenBank/DDBJ whole genome shotgun (WGS) entry which is preliminary data.</text>
</comment>
<dbReference type="EMBL" id="LAZR01017887">
    <property type="protein sequence ID" value="KKL98558.1"/>
    <property type="molecule type" value="Genomic_DNA"/>
</dbReference>
<proteinExistence type="predicted"/>
<name>A0A0F9GID1_9ZZZZ</name>
<evidence type="ECO:0000313" key="1">
    <source>
        <dbReference type="EMBL" id="KKL98558.1"/>
    </source>
</evidence>
<gene>
    <name evidence="1" type="ORF">LCGC14_1823220</name>
</gene>